<dbReference type="InterPro" id="IPR039561">
    <property type="entry name" value="Peptidase_M15C"/>
</dbReference>
<name>A0ABX6MP44_9HYPH</name>
<evidence type="ECO:0000313" key="3">
    <source>
        <dbReference type="Proteomes" id="UP000500892"/>
    </source>
</evidence>
<dbReference type="EMBL" id="CP051772">
    <property type="protein sequence ID" value="QJF01154.1"/>
    <property type="molecule type" value="Genomic_DNA"/>
</dbReference>
<dbReference type="Proteomes" id="UP000500892">
    <property type="component" value="Chromosome"/>
</dbReference>
<dbReference type="InterPro" id="IPR009045">
    <property type="entry name" value="Zn_M74/Hedgehog-like"/>
</dbReference>
<reference evidence="2 3" key="1">
    <citation type="submission" date="2020-04" db="EMBL/GenBank/DDBJ databases">
        <title>Mesorhizobium japonicum R7A epigenetic regulation of quorum sensing and ICE transfer.</title>
        <authorList>
            <person name="Ramsay J.P."/>
            <person name="Colombi E."/>
            <person name="Perry B.J."/>
            <person name="Staltari A."/>
        </authorList>
    </citation>
    <scope>NUCLEOTIDE SEQUENCE [LARGE SCALE GENOMIC DNA]</scope>
    <source>
        <strain evidence="2 3">R7A</strain>
    </source>
</reference>
<gene>
    <name evidence="2" type="ORF">R7A2020_09555</name>
</gene>
<evidence type="ECO:0000259" key="1">
    <source>
        <dbReference type="Pfam" id="PF13539"/>
    </source>
</evidence>
<feature type="domain" description="Peptidase M15C" evidence="1">
    <location>
        <begin position="218"/>
        <end position="287"/>
    </location>
</feature>
<dbReference type="Gene3D" id="3.30.1380.10">
    <property type="match status" value="1"/>
</dbReference>
<dbReference type="RefSeq" id="WP_141245604.1">
    <property type="nucleotide sequence ID" value="NZ_CP033366.1"/>
</dbReference>
<dbReference type="SUPFAM" id="SSF55166">
    <property type="entry name" value="Hedgehog/DD-peptidase"/>
    <property type="match status" value="1"/>
</dbReference>
<sequence>MRVSRNNLGSCLIHSPLSSIIDNARVRFREAALSMKLRISIVFAGLLAAFPVFAAQGGDGVDQAAAKAALLEAYPGLFTISGNTLTWSDGATMVWDDGKARTPEDLIKSPDIEDMFHYVYPTVSAGDLVPDVDFDPGRVRNEAFFKKLYGASAAAVGKHVTSIKWLPKLGRYPVRVSSLFDIDTRLAKISNALQDMPADTSRYGLKPGGGFNWRAIAGTDQLSVHSFGAAFDINVGYSDYWFWSKPDAKGRIPFKNRIPLSIVALFEKQGFIWGGRWYHYDTMHFEYRPELLIYRKKQG</sequence>
<dbReference type="GeneID" id="66682214"/>
<organism evidence="2 3">
    <name type="scientific">Mesorhizobium japonicum R7A</name>
    <dbReference type="NCBI Taxonomy" id="935547"/>
    <lineage>
        <taxon>Bacteria</taxon>
        <taxon>Pseudomonadati</taxon>
        <taxon>Pseudomonadota</taxon>
        <taxon>Alphaproteobacteria</taxon>
        <taxon>Hyphomicrobiales</taxon>
        <taxon>Phyllobacteriaceae</taxon>
        <taxon>Mesorhizobium</taxon>
    </lineage>
</organism>
<keyword evidence="3" id="KW-1185">Reference proteome</keyword>
<dbReference type="Pfam" id="PF13539">
    <property type="entry name" value="Peptidase_M15_4"/>
    <property type="match status" value="1"/>
</dbReference>
<accession>A0ABX6MP44</accession>
<evidence type="ECO:0000313" key="2">
    <source>
        <dbReference type="EMBL" id="QJF01154.1"/>
    </source>
</evidence>
<proteinExistence type="predicted"/>
<protein>
    <submittedName>
        <fullName evidence="2">M15 family metallopeptidase</fullName>
    </submittedName>
</protein>